<evidence type="ECO:0000313" key="4">
    <source>
        <dbReference type="Proteomes" id="UP000663583"/>
    </source>
</evidence>
<gene>
    <name evidence="2" type="ORF">I2456_20890</name>
    <name evidence="1" type="ORF">MKUB_45910</name>
</gene>
<dbReference type="Proteomes" id="UP000465306">
    <property type="component" value="Unassembled WGS sequence"/>
</dbReference>
<dbReference type="AlphaFoldDB" id="A0AAX1J5Y9"/>
<protein>
    <submittedName>
        <fullName evidence="2">Uncharacterized protein</fullName>
    </submittedName>
</protein>
<dbReference type="KEGG" id="mku:I2456_20890"/>
<evidence type="ECO:0000313" key="1">
    <source>
        <dbReference type="EMBL" id="GFG67101.1"/>
    </source>
</evidence>
<dbReference type="EMBL" id="CP065047">
    <property type="protein sequence ID" value="QPI36879.1"/>
    <property type="molecule type" value="Genomic_DNA"/>
</dbReference>
<organism evidence="2 4">
    <name type="scientific">Mycobacterium kubicae</name>
    <dbReference type="NCBI Taxonomy" id="120959"/>
    <lineage>
        <taxon>Bacteria</taxon>
        <taxon>Bacillati</taxon>
        <taxon>Actinomycetota</taxon>
        <taxon>Actinomycetes</taxon>
        <taxon>Mycobacteriales</taxon>
        <taxon>Mycobacteriaceae</taxon>
        <taxon>Mycobacterium</taxon>
        <taxon>Mycobacterium simiae complex</taxon>
    </lineage>
</organism>
<reference evidence="1" key="2">
    <citation type="submission" date="2020-02" db="EMBL/GenBank/DDBJ databases">
        <authorList>
            <person name="Matsumoto Y."/>
            <person name="Kinjo T."/>
            <person name="Motooka D."/>
            <person name="Nabeya D."/>
            <person name="Jung N."/>
            <person name="Uechi K."/>
            <person name="Horii T."/>
            <person name="Iida T."/>
            <person name="Fujita J."/>
            <person name="Nakamura S."/>
        </authorList>
    </citation>
    <scope>NUCLEOTIDE SEQUENCE</scope>
    <source>
        <strain evidence="1">JCM 13573</strain>
    </source>
</reference>
<dbReference type="RefSeq" id="WP_085074000.1">
    <property type="nucleotide sequence ID" value="NZ_BLKU01000005.1"/>
</dbReference>
<reference evidence="1 3" key="1">
    <citation type="journal article" date="2019" name="Emerg. Microbes Infect.">
        <title>Comprehensive subspecies identification of 175 nontuberculous mycobacteria species based on 7547 genomic profiles.</title>
        <authorList>
            <person name="Matsumoto Y."/>
            <person name="Kinjo T."/>
            <person name="Motooka D."/>
            <person name="Nabeya D."/>
            <person name="Jung N."/>
            <person name="Uechi K."/>
            <person name="Horii T."/>
            <person name="Iida T."/>
            <person name="Fujita J."/>
            <person name="Nakamura S."/>
        </authorList>
    </citation>
    <scope>NUCLEOTIDE SEQUENCE [LARGE SCALE GENOMIC DNA]</scope>
    <source>
        <strain evidence="1 3">JCM 13573</strain>
    </source>
</reference>
<sequence length="180" mass="20433">MDHNGDVYTLLAMTPAGESVLVEDHDRISLIRFTTRGRQREDATPDDVDVAVRRHGWYPVDRRFADWDALDRYRVQAAEQTLRRFPDTDVANYDRRAVEVILKQVARAGPARRLVAEKLLTDLLVRCRLVNQDDELRARIGDQLESLRASSPAPDSSVIPPDKERAQLARLDLSFGLDAA</sequence>
<dbReference type="Proteomes" id="UP000663583">
    <property type="component" value="Chromosome"/>
</dbReference>
<dbReference type="EMBL" id="BLKU01000005">
    <property type="protein sequence ID" value="GFG67101.1"/>
    <property type="molecule type" value="Genomic_DNA"/>
</dbReference>
<proteinExistence type="predicted"/>
<evidence type="ECO:0000313" key="2">
    <source>
        <dbReference type="EMBL" id="QPI36879.1"/>
    </source>
</evidence>
<keyword evidence="3" id="KW-1185">Reference proteome</keyword>
<reference evidence="2" key="3">
    <citation type="submission" date="2020-11" db="EMBL/GenBank/DDBJ databases">
        <title>Intraspecies plasmid and genomic variation of Mycobacterium kubicae revealed by the complete genome sequences of two clinical isolates.</title>
        <authorList>
            <person name="Hendrix J.R."/>
            <person name="Epperson L.E."/>
            <person name="Honda J.R."/>
            <person name="Strong M."/>
        </authorList>
    </citation>
    <scope>NUCLEOTIDE SEQUENCE</scope>
    <source>
        <strain evidence="2">JCM 13573</strain>
    </source>
</reference>
<evidence type="ECO:0000313" key="3">
    <source>
        <dbReference type="Proteomes" id="UP000465306"/>
    </source>
</evidence>
<name>A0AAX1J5Y9_9MYCO</name>
<accession>A0AAX1J5Y9</accession>